<dbReference type="NCBIfam" id="NF000831">
    <property type="entry name" value="PRK00070.3-1"/>
    <property type="match status" value="1"/>
</dbReference>
<evidence type="ECO:0000256" key="2">
    <source>
        <dbReference type="ARBA" id="ARBA00022679"/>
    </source>
</evidence>
<dbReference type="GO" id="GO:0006633">
    <property type="term" value="P:fatty acid biosynthetic process"/>
    <property type="evidence" value="ECO:0007669"/>
    <property type="project" value="UniProtKB-UniRule"/>
</dbReference>
<keyword evidence="8" id="KW-0963">Cytoplasm</keyword>
<comment type="catalytic activity">
    <reaction evidence="8">
        <text>apo-[ACP] + CoA = holo-[ACP] + adenosine 3',5'-bisphosphate + H(+)</text>
        <dbReference type="Rhea" id="RHEA:12068"/>
        <dbReference type="Rhea" id="RHEA-COMP:9685"/>
        <dbReference type="Rhea" id="RHEA-COMP:9690"/>
        <dbReference type="ChEBI" id="CHEBI:15378"/>
        <dbReference type="ChEBI" id="CHEBI:29999"/>
        <dbReference type="ChEBI" id="CHEBI:57287"/>
        <dbReference type="ChEBI" id="CHEBI:58343"/>
        <dbReference type="ChEBI" id="CHEBI:64479"/>
        <dbReference type="EC" id="2.7.8.7"/>
    </reaction>
</comment>
<dbReference type="Proteomes" id="UP000641514">
    <property type="component" value="Unassembled WGS sequence"/>
</dbReference>
<evidence type="ECO:0000256" key="8">
    <source>
        <dbReference type="HAMAP-Rule" id="MF_00101"/>
    </source>
</evidence>
<dbReference type="InterPro" id="IPR008278">
    <property type="entry name" value="4-PPantetheinyl_Trfase_dom"/>
</dbReference>
<accession>A0A916UBF4</accession>
<dbReference type="NCBIfam" id="TIGR00556">
    <property type="entry name" value="pantethn_trn"/>
    <property type="match status" value="1"/>
</dbReference>
<reference evidence="10" key="2">
    <citation type="submission" date="2020-09" db="EMBL/GenBank/DDBJ databases">
        <authorList>
            <person name="Sun Q."/>
            <person name="Zhou Y."/>
        </authorList>
    </citation>
    <scope>NUCLEOTIDE SEQUENCE</scope>
    <source>
        <strain evidence="10">CGMCC 1.15478</strain>
    </source>
</reference>
<gene>
    <name evidence="8 10" type="primary">acpS</name>
    <name evidence="10" type="ORF">GCM10011410_20260</name>
</gene>
<keyword evidence="11" id="KW-1185">Reference proteome</keyword>
<evidence type="ECO:0000256" key="6">
    <source>
        <dbReference type="ARBA" id="ARBA00023098"/>
    </source>
</evidence>
<keyword evidence="5 8" id="KW-0460">Magnesium</keyword>
<feature type="binding site" evidence="8">
    <location>
        <position position="61"/>
    </location>
    <ligand>
        <name>Mg(2+)</name>
        <dbReference type="ChEBI" id="CHEBI:18420"/>
    </ligand>
</feature>
<evidence type="ECO:0000256" key="4">
    <source>
        <dbReference type="ARBA" id="ARBA00022832"/>
    </source>
</evidence>
<keyword evidence="2 8" id="KW-0808">Transferase</keyword>
<dbReference type="Gene3D" id="3.90.470.20">
    <property type="entry name" value="4'-phosphopantetheinyl transferase domain"/>
    <property type="match status" value="1"/>
</dbReference>
<evidence type="ECO:0000256" key="1">
    <source>
        <dbReference type="ARBA" id="ARBA00022516"/>
    </source>
</evidence>
<evidence type="ECO:0000256" key="7">
    <source>
        <dbReference type="ARBA" id="ARBA00023160"/>
    </source>
</evidence>
<evidence type="ECO:0000256" key="5">
    <source>
        <dbReference type="ARBA" id="ARBA00022842"/>
    </source>
</evidence>
<comment type="function">
    <text evidence="8">Transfers the 4'-phosphopantetheine moiety from coenzyme A to a Ser of acyl-carrier-protein.</text>
</comment>
<keyword evidence="7 8" id="KW-0275">Fatty acid biosynthesis</keyword>
<comment type="subcellular location">
    <subcellularLocation>
        <location evidence="8">Cytoplasm</location>
    </subcellularLocation>
</comment>
<dbReference type="SUPFAM" id="SSF56214">
    <property type="entry name" value="4'-phosphopantetheinyl transferase"/>
    <property type="match status" value="1"/>
</dbReference>
<organism evidence="10 11">
    <name type="scientific">Hoyosella rhizosphaerae</name>
    <dbReference type="NCBI Taxonomy" id="1755582"/>
    <lineage>
        <taxon>Bacteria</taxon>
        <taxon>Bacillati</taxon>
        <taxon>Actinomycetota</taxon>
        <taxon>Actinomycetes</taxon>
        <taxon>Mycobacteriales</taxon>
        <taxon>Hoyosellaceae</taxon>
        <taxon>Hoyosella</taxon>
    </lineage>
</organism>
<evidence type="ECO:0000256" key="3">
    <source>
        <dbReference type="ARBA" id="ARBA00022723"/>
    </source>
</evidence>
<keyword evidence="6 8" id="KW-0443">Lipid metabolism</keyword>
<comment type="cofactor">
    <cofactor evidence="8">
        <name>Mg(2+)</name>
        <dbReference type="ChEBI" id="CHEBI:18420"/>
    </cofactor>
</comment>
<comment type="caution">
    <text evidence="10">The sequence shown here is derived from an EMBL/GenBank/DDBJ whole genome shotgun (WGS) entry which is preliminary data.</text>
</comment>
<dbReference type="InterPro" id="IPR002582">
    <property type="entry name" value="ACPS"/>
</dbReference>
<evidence type="ECO:0000313" key="11">
    <source>
        <dbReference type="Proteomes" id="UP000641514"/>
    </source>
</evidence>
<dbReference type="GO" id="GO:0008897">
    <property type="term" value="F:holo-[acyl-carrier-protein] synthase activity"/>
    <property type="evidence" value="ECO:0007669"/>
    <property type="project" value="UniProtKB-UniRule"/>
</dbReference>
<keyword evidence="4 8" id="KW-0276">Fatty acid metabolism</keyword>
<dbReference type="InterPro" id="IPR037143">
    <property type="entry name" value="4-PPantetheinyl_Trfase_dom_sf"/>
</dbReference>
<feature type="domain" description="4'-phosphopantetheinyl transferase" evidence="9">
    <location>
        <begin position="8"/>
        <end position="106"/>
    </location>
</feature>
<proteinExistence type="inferred from homology"/>
<dbReference type="NCBIfam" id="TIGR00516">
    <property type="entry name" value="acpS"/>
    <property type="match status" value="1"/>
</dbReference>
<sequence length="132" mass="14680">MIAMAVRGIGFDLVSISQFAAQLARPGTLMHRHFTPSERRACAHAVDGPDRQYATRWAAKEALIKAWSVSRFGRPQLMSSVDYQDIELITDNWGRPSLQVHGAIREYLSDATIHVSLTHEGDMAGAFVIVEE</sequence>
<dbReference type="GO" id="GO:0005737">
    <property type="term" value="C:cytoplasm"/>
    <property type="evidence" value="ECO:0007669"/>
    <property type="project" value="UniProtKB-SubCell"/>
</dbReference>
<dbReference type="Pfam" id="PF01648">
    <property type="entry name" value="ACPS"/>
    <property type="match status" value="1"/>
</dbReference>
<feature type="binding site" evidence="8">
    <location>
        <position position="12"/>
    </location>
    <ligand>
        <name>Mg(2+)</name>
        <dbReference type="ChEBI" id="CHEBI:18420"/>
    </ligand>
</feature>
<keyword evidence="3 8" id="KW-0479">Metal-binding</keyword>
<comment type="similarity">
    <text evidence="8">Belongs to the P-Pant transferase superfamily. AcpS family.</text>
</comment>
<reference evidence="10" key="1">
    <citation type="journal article" date="2014" name="Int. J. Syst. Evol. Microbiol.">
        <title>Complete genome sequence of Corynebacterium casei LMG S-19264T (=DSM 44701T), isolated from a smear-ripened cheese.</title>
        <authorList>
            <consortium name="US DOE Joint Genome Institute (JGI-PGF)"/>
            <person name="Walter F."/>
            <person name="Albersmeier A."/>
            <person name="Kalinowski J."/>
            <person name="Ruckert C."/>
        </authorList>
    </citation>
    <scope>NUCLEOTIDE SEQUENCE</scope>
    <source>
        <strain evidence="10">CGMCC 1.15478</strain>
    </source>
</reference>
<keyword evidence="1 8" id="KW-0444">Lipid biosynthesis</keyword>
<dbReference type="InterPro" id="IPR004568">
    <property type="entry name" value="Ppantetheine-prot_Trfase_dom"/>
</dbReference>
<evidence type="ECO:0000313" key="10">
    <source>
        <dbReference type="EMBL" id="GGC67520.1"/>
    </source>
</evidence>
<dbReference type="EC" id="2.7.8.7" evidence="8"/>
<dbReference type="GO" id="GO:0000287">
    <property type="term" value="F:magnesium ion binding"/>
    <property type="evidence" value="ECO:0007669"/>
    <property type="project" value="UniProtKB-UniRule"/>
</dbReference>
<protein>
    <recommendedName>
        <fullName evidence="8">Holo-[acyl-carrier-protein] synthase</fullName>
        <shortName evidence="8">Holo-ACP synthase</shortName>
        <ecNumber evidence="8">2.7.8.7</ecNumber>
    </recommendedName>
    <alternativeName>
        <fullName evidence="8">4'-phosphopantetheinyl transferase AcpS</fullName>
    </alternativeName>
</protein>
<name>A0A916UBF4_9ACTN</name>
<dbReference type="HAMAP" id="MF_00101">
    <property type="entry name" value="AcpS"/>
    <property type="match status" value="1"/>
</dbReference>
<evidence type="ECO:0000259" key="9">
    <source>
        <dbReference type="Pfam" id="PF01648"/>
    </source>
</evidence>
<dbReference type="EMBL" id="BMJH01000002">
    <property type="protein sequence ID" value="GGC67520.1"/>
    <property type="molecule type" value="Genomic_DNA"/>
</dbReference>
<dbReference type="AlphaFoldDB" id="A0A916UBF4"/>